<dbReference type="AlphaFoldDB" id="A0A285IAV2"/>
<dbReference type="InterPro" id="IPR013424">
    <property type="entry name" value="Ice-binding_C"/>
</dbReference>
<feature type="signal peptide" evidence="2">
    <location>
        <begin position="1"/>
        <end position="27"/>
    </location>
</feature>
<evidence type="ECO:0000313" key="5">
    <source>
        <dbReference type="Proteomes" id="UP000219353"/>
    </source>
</evidence>
<keyword evidence="2" id="KW-0732">Signal</keyword>
<evidence type="ECO:0000313" key="4">
    <source>
        <dbReference type="EMBL" id="SNY44917.1"/>
    </source>
</evidence>
<proteinExistence type="predicted"/>
<dbReference type="EMBL" id="OBEB01000001">
    <property type="protein sequence ID" value="SNY44917.1"/>
    <property type="molecule type" value="Genomic_DNA"/>
</dbReference>
<organism evidence="4 5">
    <name type="scientific">Arsukibacterium tuosuense</name>
    <dbReference type="NCBI Taxonomy" id="1323745"/>
    <lineage>
        <taxon>Bacteria</taxon>
        <taxon>Pseudomonadati</taxon>
        <taxon>Pseudomonadota</taxon>
        <taxon>Gammaproteobacteria</taxon>
        <taxon>Chromatiales</taxon>
        <taxon>Chromatiaceae</taxon>
        <taxon>Arsukibacterium</taxon>
    </lineage>
</organism>
<feature type="domain" description="Ice-binding protein C-terminal" evidence="3">
    <location>
        <begin position="280"/>
        <end position="301"/>
    </location>
</feature>
<protein>
    <submittedName>
        <fullName evidence="4">PEP-CTERM protein-sorting domain-containing protein</fullName>
    </submittedName>
</protein>
<evidence type="ECO:0000256" key="1">
    <source>
        <dbReference type="SAM" id="MobiDB-lite"/>
    </source>
</evidence>
<gene>
    <name evidence="4" type="ORF">SAMN06297280_0805</name>
</gene>
<accession>A0A285IAV2</accession>
<keyword evidence="5" id="KW-1185">Reference proteome</keyword>
<feature type="chain" id="PRO_5012763884" evidence="2">
    <location>
        <begin position="28"/>
        <end position="306"/>
    </location>
</feature>
<evidence type="ECO:0000259" key="3">
    <source>
        <dbReference type="Pfam" id="PF07589"/>
    </source>
</evidence>
<name>A0A285IAV2_9GAMM</name>
<feature type="region of interest" description="Disordered" evidence="1">
    <location>
        <begin position="38"/>
        <end position="58"/>
    </location>
</feature>
<evidence type="ECO:0000256" key="2">
    <source>
        <dbReference type="SAM" id="SignalP"/>
    </source>
</evidence>
<dbReference type="Proteomes" id="UP000219353">
    <property type="component" value="Unassembled WGS sequence"/>
</dbReference>
<sequence length="306" mass="32492">MKMLINRCNIKALIAALSLAMAWQSHAALITFGGQTPTDGSQQTSAEVPDSAWINPDGSSSGNVVTNIIDPSSQWFVETFDQATQNPFLPAGIYDDSGISWLEIRNAGCGINSGGALDISGAGGFGVQQGNTAQAAHDNANSTCFAYAPHYGVTPANADALIDYTNFIASQSLGTYIGYLGLYFGSIDTYNSLQFGNINDSDEFVAIDFTLNGETYSTLTGTTILDELQLVSGDRDGSNRYVNIFFDATEQFTAFRMINTTTRAFEVDNIVVGFSSAVNVPGPGTLGILGLGLLGIRFCRKSKVSV</sequence>
<reference evidence="5" key="1">
    <citation type="submission" date="2017-09" db="EMBL/GenBank/DDBJ databases">
        <authorList>
            <person name="Varghese N."/>
            <person name="Submissions S."/>
        </authorList>
    </citation>
    <scope>NUCLEOTIDE SEQUENCE [LARGE SCALE GENOMIC DNA]</scope>
    <source>
        <strain evidence="5">CGMCC 1.12461</strain>
    </source>
</reference>
<dbReference type="Pfam" id="PF07589">
    <property type="entry name" value="PEP-CTERM"/>
    <property type="match status" value="1"/>
</dbReference>